<evidence type="ECO:0000256" key="1">
    <source>
        <dbReference type="PROSITE-ProRule" id="PRU00169"/>
    </source>
</evidence>
<protein>
    <submittedName>
        <fullName evidence="4">LytTR family DNA-binding domain-containing protein</fullName>
    </submittedName>
</protein>
<dbReference type="PROSITE" id="PS50110">
    <property type="entry name" value="RESPONSE_REGULATORY"/>
    <property type="match status" value="1"/>
</dbReference>
<dbReference type="Gene3D" id="2.40.50.1020">
    <property type="entry name" value="LytTr DNA-binding domain"/>
    <property type="match status" value="1"/>
</dbReference>
<dbReference type="GO" id="GO:0003677">
    <property type="term" value="F:DNA binding"/>
    <property type="evidence" value="ECO:0007669"/>
    <property type="project" value="UniProtKB-KW"/>
</dbReference>
<name>A0ABT4Q1Z8_9BACL</name>
<keyword evidence="4" id="KW-0238">DNA-binding</keyword>
<dbReference type="PANTHER" id="PTHR37299:SF1">
    <property type="entry name" value="STAGE 0 SPORULATION PROTEIN A HOMOLOG"/>
    <property type="match status" value="1"/>
</dbReference>
<dbReference type="PANTHER" id="PTHR37299">
    <property type="entry name" value="TRANSCRIPTIONAL REGULATOR-RELATED"/>
    <property type="match status" value="1"/>
</dbReference>
<dbReference type="InterPro" id="IPR001789">
    <property type="entry name" value="Sig_transdc_resp-reg_receiver"/>
</dbReference>
<feature type="domain" description="Response regulatory" evidence="2">
    <location>
        <begin position="1"/>
        <end position="81"/>
    </location>
</feature>
<keyword evidence="5" id="KW-1185">Reference proteome</keyword>
<gene>
    <name evidence="4" type="ORF">O9H85_00315</name>
</gene>
<accession>A0ABT4Q1Z8</accession>
<dbReference type="Pfam" id="PF04397">
    <property type="entry name" value="LytTR"/>
    <property type="match status" value="1"/>
</dbReference>
<dbReference type="SMART" id="SM00850">
    <property type="entry name" value="LytTR"/>
    <property type="match status" value="1"/>
</dbReference>
<dbReference type="PROSITE" id="PS50930">
    <property type="entry name" value="HTH_LYTTR"/>
    <property type="match status" value="1"/>
</dbReference>
<evidence type="ECO:0000259" key="3">
    <source>
        <dbReference type="PROSITE" id="PS50930"/>
    </source>
</evidence>
<dbReference type="InterPro" id="IPR007492">
    <property type="entry name" value="LytTR_DNA-bd_dom"/>
</dbReference>
<comment type="caution">
    <text evidence="4">The sequence shown here is derived from an EMBL/GenBank/DDBJ whole genome shotgun (WGS) entry which is preliminary data.</text>
</comment>
<sequence length="207" mass="24146">MEAIKKAKDLKVDFVFLDIQLPDLTGLQVAELLRELQLDTEIVFVTAYDQYAIEAFKHRAFHYILKPYDTEDFVQMVNSYERSLNRKKAPAAVASDYKPRLAVETGDEVIYLPPGEIVYIAKEGRAVSIYTLKNKYEANYTLQQLEEKLQSYSFFRTHKSYLVNLDYVKELRHWFNGAVNLHLNDQNGTVVPVSRNYVKELRLKLEL</sequence>
<dbReference type="InterPro" id="IPR011006">
    <property type="entry name" value="CheY-like_superfamily"/>
</dbReference>
<dbReference type="Proteomes" id="UP001527882">
    <property type="component" value="Unassembled WGS sequence"/>
</dbReference>
<dbReference type="Gene3D" id="3.40.50.2300">
    <property type="match status" value="1"/>
</dbReference>
<feature type="domain" description="HTH LytTR-type" evidence="3">
    <location>
        <begin position="101"/>
        <end position="207"/>
    </location>
</feature>
<dbReference type="EMBL" id="JAQAGZ010000001">
    <property type="protein sequence ID" value="MCZ8510904.1"/>
    <property type="molecule type" value="Genomic_DNA"/>
</dbReference>
<dbReference type="InterPro" id="IPR046947">
    <property type="entry name" value="LytR-like"/>
</dbReference>
<evidence type="ECO:0000313" key="5">
    <source>
        <dbReference type="Proteomes" id="UP001527882"/>
    </source>
</evidence>
<keyword evidence="1" id="KW-0597">Phosphoprotein</keyword>
<reference evidence="4 5" key="1">
    <citation type="submission" date="2022-12" db="EMBL/GenBank/DDBJ databases">
        <title>Draft genome sequence of Paenibacillus sp. dW9.</title>
        <authorList>
            <person name="Choi E.-W."/>
            <person name="Kim D.-U."/>
        </authorList>
    </citation>
    <scope>NUCLEOTIDE SEQUENCE [LARGE SCALE GENOMIC DNA]</scope>
    <source>
        <strain evidence="5">dW9</strain>
    </source>
</reference>
<feature type="modified residue" description="4-aspartylphosphate" evidence="1">
    <location>
        <position position="18"/>
    </location>
</feature>
<dbReference type="RefSeq" id="WP_269879278.1">
    <property type="nucleotide sequence ID" value="NZ_JAQAGZ010000001.1"/>
</dbReference>
<organism evidence="4 5">
    <name type="scientific">Paenibacillus gyeongsangnamensis</name>
    <dbReference type="NCBI Taxonomy" id="3388067"/>
    <lineage>
        <taxon>Bacteria</taxon>
        <taxon>Bacillati</taxon>
        <taxon>Bacillota</taxon>
        <taxon>Bacilli</taxon>
        <taxon>Bacillales</taxon>
        <taxon>Paenibacillaceae</taxon>
        <taxon>Paenibacillus</taxon>
    </lineage>
</organism>
<dbReference type="Pfam" id="PF00072">
    <property type="entry name" value="Response_reg"/>
    <property type="match status" value="1"/>
</dbReference>
<evidence type="ECO:0000313" key="4">
    <source>
        <dbReference type="EMBL" id="MCZ8510904.1"/>
    </source>
</evidence>
<dbReference type="SUPFAM" id="SSF52172">
    <property type="entry name" value="CheY-like"/>
    <property type="match status" value="1"/>
</dbReference>
<proteinExistence type="predicted"/>
<evidence type="ECO:0000259" key="2">
    <source>
        <dbReference type="PROSITE" id="PS50110"/>
    </source>
</evidence>